<evidence type="ECO:0000259" key="4">
    <source>
        <dbReference type="PROSITE" id="PS50977"/>
    </source>
</evidence>
<keyword evidence="6" id="KW-1185">Reference proteome</keyword>
<evidence type="ECO:0000256" key="2">
    <source>
        <dbReference type="PROSITE-ProRule" id="PRU00335"/>
    </source>
</evidence>
<reference evidence="5" key="1">
    <citation type="submission" date="2021-04" db="EMBL/GenBank/DDBJ databases">
        <title>The complete genome sequence of Caulobacter sp. S6.</title>
        <authorList>
            <person name="Tang Y."/>
            <person name="Ouyang W."/>
            <person name="Liu Q."/>
            <person name="Huang B."/>
            <person name="Guo Z."/>
            <person name="Lei P."/>
        </authorList>
    </citation>
    <scope>NUCLEOTIDE SEQUENCE</scope>
    <source>
        <strain evidence="5">S6</strain>
    </source>
</reference>
<dbReference type="EMBL" id="CP073078">
    <property type="protein sequence ID" value="QUD90248.1"/>
    <property type="molecule type" value="Genomic_DNA"/>
</dbReference>
<dbReference type="AlphaFoldDB" id="A0A975G464"/>
<evidence type="ECO:0000256" key="3">
    <source>
        <dbReference type="SAM" id="MobiDB-lite"/>
    </source>
</evidence>
<feature type="region of interest" description="Disordered" evidence="3">
    <location>
        <begin position="219"/>
        <end position="249"/>
    </location>
</feature>
<dbReference type="Gene3D" id="1.10.357.10">
    <property type="entry name" value="Tetracycline Repressor, domain 2"/>
    <property type="match status" value="1"/>
</dbReference>
<dbReference type="Proteomes" id="UP000676409">
    <property type="component" value="Chromosome"/>
</dbReference>
<name>A0A975G464_9CAUL</name>
<organism evidence="5 6">
    <name type="scientific">Phenylobacterium montanum</name>
    <dbReference type="NCBI Taxonomy" id="2823693"/>
    <lineage>
        <taxon>Bacteria</taxon>
        <taxon>Pseudomonadati</taxon>
        <taxon>Pseudomonadota</taxon>
        <taxon>Alphaproteobacteria</taxon>
        <taxon>Caulobacterales</taxon>
        <taxon>Caulobacteraceae</taxon>
        <taxon>Phenylobacterium</taxon>
    </lineage>
</organism>
<dbReference type="PROSITE" id="PS50977">
    <property type="entry name" value="HTH_TETR_2"/>
    <property type="match status" value="1"/>
</dbReference>
<feature type="compositionally biased region" description="Basic residues" evidence="3">
    <location>
        <begin position="238"/>
        <end position="249"/>
    </location>
</feature>
<keyword evidence="1 2" id="KW-0238">DNA-binding</keyword>
<dbReference type="SUPFAM" id="SSF46689">
    <property type="entry name" value="Homeodomain-like"/>
    <property type="match status" value="1"/>
</dbReference>
<gene>
    <name evidence="5" type="ORF">KCG34_10480</name>
</gene>
<evidence type="ECO:0000256" key="1">
    <source>
        <dbReference type="ARBA" id="ARBA00023125"/>
    </source>
</evidence>
<dbReference type="RefSeq" id="WP_211940299.1">
    <property type="nucleotide sequence ID" value="NZ_CP073078.1"/>
</dbReference>
<dbReference type="KEGG" id="caul:KCG34_10480"/>
<accession>A0A975G464</accession>
<dbReference type="Pfam" id="PF00440">
    <property type="entry name" value="TetR_N"/>
    <property type="match status" value="1"/>
</dbReference>
<dbReference type="InterPro" id="IPR001647">
    <property type="entry name" value="HTH_TetR"/>
</dbReference>
<evidence type="ECO:0000313" key="6">
    <source>
        <dbReference type="Proteomes" id="UP000676409"/>
    </source>
</evidence>
<dbReference type="InterPro" id="IPR009057">
    <property type="entry name" value="Homeodomain-like_sf"/>
</dbReference>
<proteinExistence type="predicted"/>
<feature type="DNA-binding region" description="H-T-H motif" evidence="2">
    <location>
        <begin position="48"/>
        <end position="67"/>
    </location>
</feature>
<evidence type="ECO:0000313" key="5">
    <source>
        <dbReference type="EMBL" id="QUD90248.1"/>
    </source>
</evidence>
<dbReference type="GO" id="GO:0003677">
    <property type="term" value="F:DNA binding"/>
    <property type="evidence" value="ECO:0007669"/>
    <property type="project" value="UniProtKB-UniRule"/>
</dbReference>
<protein>
    <submittedName>
        <fullName evidence="5">TetR/AcrR family transcriptional regulator</fullName>
    </submittedName>
</protein>
<feature type="domain" description="HTH tetR-type" evidence="4">
    <location>
        <begin position="25"/>
        <end position="85"/>
    </location>
</feature>
<sequence length="249" mass="28000">MARAAEETAAPTVGSARKPAQKRSLIRVNALLDAADALLQDREISDIGLYDVANAAKVPPTSAYHFFPTKESVFLALAERYLHKMHEALNAPLDLEAIERWQDFVTARYWRVVEYFNASLAARKLFMGTALQSDIRKLDFQDMDSSAAGTYRLMDRYFVMPYVRDPAFKSAVGYAIHDGIWAVSFAKHGYITPEYAREGIRATLAYMSTYLPDTIALRAPQSQSDPGSHPAQPEQMPVRRRRARARQPA</sequence>